<organism evidence="2 3">
    <name type="scientific">Methylobacterium crusticola</name>
    <dbReference type="NCBI Taxonomy" id="1697972"/>
    <lineage>
        <taxon>Bacteria</taxon>
        <taxon>Pseudomonadati</taxon>
        <taxon>Pseudomonadota</taxon>
        <taxon>Alphaproteobacteria</taxon>
        <taxon>Hyphomicrobiales</taxon>
        <taxon>Methylobacteriaceae</taxon>
        <taxon>Methylobacterium</taxon>
    </lineage>
</organism>
<reference evidence="2" key="2">
    <citation type="submission" date="2021-08" db="EMBL/GenBank/DDBJ databases">
        <authorList>
            <person name="Tani A."/>
            <person name="Ola A."/>
            <person name="Ogura Y."/>
            <person name="Katsura K."/>
            <person name="Hayashi T."/>
        </authorList>
    </citation>
    <scope>NUCLEOTIDE SEQUENCE</scope>
    <source>
        <strain evidence="2">KCTC 52305</strain>
    </source>
</reference>
<feature type="domain" description="Glycosyltransferase subfamily 4-like N-terminal" evidence="1">
    <location>
        <begin position="16"/>
        <end position="175"/>
    </location>
</feature>
<reference evidence="2" key="1">
    <citation type="journal article" date="2021" name="Front. Microbiol.">
        <title>Comprehensive Comparative Genomics and Phenotyping of Methylobacterium Species.</title>
        <authorList>
            <person name="Alessa O."/>
            <person name="Ogura Y."/>
            <person name="Fujitani Y."/>
            <person name="Takami H."/>
            <person name="Hayashi T."/>
            <person name="Sahin N."/>
            <person name="Tani A."/>
        </authorList>
    </citation>
    <scope>NUCLEOTIDE SEQUENCE</scope>
    <source>
        <strain evidence="2">KCTC 52305</strain>
    </source>
</reference>
<dbReference type="PANTHER" id="PTHR12526">
    <property type="entry name" value="GLYCOSYLTRANSFERASE"/>
    <property type="match status" value="1"/>
</dbReference>
<gene>
    <name evidence="2" type="primary">mshA_4</name>
    <name evidence="2" type="ORF">OPKNFCMD_0231</name>
</gene>
<accession>A0ABQ4QQF5</accession>
<dbReference type="EMBL" id="BPQH01000001">
    <property type="protein sequence ID" value="GJD47523.1"/>
    <property type="molecule type" value="Genomic_DNA"/>
</dbReference>
<name>A0ABQ4QQF5_9HYPH</name>
<protein>
    <submittedName>
        <fullName evidence="2">D-inositol-3-phosphate glycosyltransferase</fullName>
    </submittedName>
</protein>
<dbReference type="RefSeq" id="WP_238312681.1">
    <property type="nucleotide sequence ID" value="NZ_BPQH01000001.1"/>
</dbReference>
<dbReference type="Proteomes" id="UP001055167">
    <property type="component" value="Unassembled WGS sequence"/>
</dbReference>
<proteinExistence type="predicted"/>
<evidence type="ECO:0000313" key="2">
    <source>
        <dbReference type="EMBL" id="GJD47523.1"/>
    </source>
</evidence>
<dbReference type="Gene3D" id="3.40.50.2000">
    <property type="entry name" value="Glycogen Phosphorylase B"/>
    <property type="match status" value="2"/>
</dbReference>
<dbReference type="PANTHER" id="PTHR12526:SF635">
    <property type="entry name" value="GLYCOSYL TRANSFERASE GROUP 1"/>
    <property type="match status" value="1"/>
</dbReference>
<dbReference type="Pfam" id="PF13439">
    <property type="entry name" value="Glyco_transf_4"/>
    <property type="match status" value="1"/>
</dbReference>
<dbReference type="Pfam" id="PF13692">
    <property type="entry name" value="Glyco_trans_1_4"/>
    <property type="match status" value="1"/>
</dbReference>
<comment type="caution">
    <text evidence="2">The sequence shown here is derived from an EMBL/GenBank/DDBJ whole genome shotgun (WGS) entry which is preliminary data.</text>
</comment>
<evidence type="ECO:0000259" key="1">
    <source>
        <dbReference type="Pfam" id="PF13439"/>
    </source>
</evidence>
<dbReference type="SUPFAM" id="SSF53756">
    <property type="entry name" value="UDP-Glycosyltransferase/glycogen phosphorylase"/>
    <property type="match status" value="1"/>
</dbReference>
<keyword evidence="3" id="KW-1185">Reference proteome</keyword>
<sequence length="370" mass="37757">MTPPPVLHVISGLRTGGAETMLVALTRTLQARGLPQAVVALSGGPNEAVLRAAGIPVQVLAPRGLPGAAATLLALARRIRATRPGVVQGWLYHGDLFAAAAHRLAGAPRATRLAWGLRNSDIDAARYGRLLALARRVSGWPDVVIANSRAGADFHLAQGYRPRRLAVVPNGIDTDTFRPDRAARAAVRAELGATCGAVVAVHAARLDPMKDHAGLIAAAGAVPEVTVWLAGAGTESLAGLPPNVRALGRRDDLPRLYAAGDLVVSSSAFGEGFSNALAEGMACGLVAVATDVGDAAAILDGHGHVLPPRDPAALAAALRAAAARPDRAAAGLAGRARIAAAYSVGTMADRFQAAWGWAEGRDRAGPGPAP</sequence>
<evidence type="ECO:0000313" key="3">
    <source>
        <dbReference type="Proteomes" id="UP001055167"/>
    </source>
</evidence>
<dbReference type="InterPro" id="IPR028098">
    <property type="entry name" value="Glyco_trans_4-like_N"/>
</dbReference>